<accession>A0A7G9GJX1</accession>
<feature type="transmembrane region" description="Helical" evidence="1">
    <location>
        <begin position="158"/>
        <end position="175"/>
    </location>
</feature>
<sequence length="236" mass="26552">MRLKQAFKYQICSSFKAVGIYYSIMIAIRLAMVVIFVLSGNQKTNMSAMESNSMVFMGFLGVYSILDDFKFFLQNGYSRKSLIKLYTCQFLAVGAIISIVEIILAIATSSIMNYSSLFMQLYGSQPLIMQFLWLWGIYCIIGAVALLITIINFRLSKFSRIVIFIAFPIALVTLIPAIDHYLLQGVVMSAIFDFVLYFFGLQGSVNLVAPVINFIIVFIIACGLAYVAIRKMPVFK</sequence>
<keyword evidence="1" id="KW-0812">Transmembrane</keyword>
<dbReference type="KEGG" id="ehn:H9Q80_12620"/>
<keyword evidence="3" id="KW-1185">Reference proteome</keyword>
<evidence type="ECO:0000313" key="3">
    <source>
        <dbReference type="Proteomes" id="UP000515856"/>
    </source>
</evidence>
<gene>
    <name evidence="2" type="ORF">H9Q80_12620</name>
</gene>
<keyword evidence="1" id="KW-1133">Transmembrane helix</keyword>
<name>A0A7G9GJX1_9FIRM</name>
<dbReference type="EMBL" id="CP060636">
    <property type="protein sequence ID" value="QNM11103.1"/>
    <property type="molecule type" value="Genomic_DNA"/>
</dbReference>
<feature type="transmembrane region" description="Helical" evidence="1">
    <location>
        <begin position="207"/>
        <end position="229"/>
    </location>
</feature>
<keyword evidence="1" id="KW-0472">Membrane</keyword>
<organism evidence="2 3">
    <name type="scientific">[Eubacterium] hominis</name>
    <dbReference type="NCBI Taxonomy" id="2764325"/>
    <lineage>
        <taxon>Bacteria</taxon>
        <taxon>Bacillati</taxon>
        <taxon>Bacillota</taxon>
        <taxon>Erysipelotrichia</taxon>
        <taxon>Erysipelotrichales</taxon>
        <taxon>Erysipelotrichaceae</taxon>
        <taxon>Amedibacillus</taxon>
    </lineage>
</organism>
<feature type="transmembrane region" description="Helical" evidence="1">
    <location>
        <begin position="127"/>
        <end position="151"/>
    </location>
</feature>
<dbReference type="Proteomes" id="UP000515856">
    <property type="component" value="Chromosome"/>
</dbReference>
<dbReference type="AlphaFoldDB" id="A0A7G9GJX1"/>
<feature type="transmembrane region" description="Helical" evidence="1">
    <location>
        <begin position="20"/>
        <end position="41"/>
    </location>
</feature>
<protein>
    <submittedName>
        <fullName evidence="2">Uncharacterized protein</fullName>
    </submittedName>
</protein>
<feature type="transmembrane region" description="Helical" evidence="1">
    <location>
        <begin position="53"/>
        <end position="73"/>
    </location>
</feature>
<proteinExistence type="predicted"/>
<reference evidence="2 3" key="1">
    <citation type="submission" date="2020-08" db="EMBL/GenBank/DDBJ databases">
        <authorList>
            <person name="Liu C."/>
            <person name="Sun Q."/>
        </authorList>
    </citation>
    <scope>NUCLEOTIDE SEQUENCE [LARGE SCALE GENOMIC DNA]</scope>
    <source>
        <strain evidence="2 3">NSJ-61</strain>
    </source>
</reference>
<evidence type="ECO:0000313" key="2">
    <source>
        <dbReference type="EMBL" id="QNM11103.1"/>
    </source>
</evidence>
<feature type="transmembrane region" description="Helical" evidence="1">
    <location>
        <begin position="85"/>
        <end position="107"/>
    </location>
</feature>
<evidence type="ECO:0000256" key="1">
    <source>
        <dbReference type="SAM" id="Phobius"/>
    </source>
</evidence>
<dbReference type="RefSeq" id="WP_117453912.1">
    <property type="nucleotide sequence ID" value="NZ_CP060636.1"/>
</dbReference>